<comment type="caution">
    <text evidence="1">The sequence shown here is derived from an EMBL/GenBank/DDBJ whole genome shotgun (WGS) entry which is preliminary data.</text>
</comment>
<proteinExistence type="predicted"/>
<name>A0A0W8FYX0_9ZZZZ</name>
<gene>
    <name evidence="1" type="ORF">ASZ90_004167</name>
</gene>
<evidence type="ECO:0008006" key="2">
    <source>
        <dbReference type="Google" id="ProtNLM"/>
    </source>
</evidence>
<reference evidence="1" key="1">
    <citation type="journal article" date="2015" name="Proc. Natl. Acad. Sci. U.S.A.">
        <title>Networks of energetic and metabolic interactions define dynamics in microbial communities.</title>
        <authorList>
            <person name="Embree M."/>
            <person name="Liu J.K."/>
            <person name="Al-Bassam M.M."/>
            <person name="Zengler K."/>
        </authorList>
    </citation>
    <scope>NUCLEOTIDE SEQUENCE</scope>
</reference>
<dbReference type="InterPro" id="IPR026444">
    <property type="entry name" value="Secre_tail"/>
</dbReference>
<dbReference type="AlphaFoldDB" id="A0A0W8FYX0"/>
<dbReference type="InterPro" id="IPR022601">
    <property type="entry name" value="DUF3160"/>
</dbReference>
<dbReference type="EMBL" id="LNQE01000558">
    <property type="protein sequence ID" value="KUG26001.1"/>
    <property type="molecule type" value="Genomic_DNA"/>
</dbReference>
<evidence type="ECO:0000313" key="1">
    <source>
        <dbReference type="EMBL" id="KUG26001.1"/>
    </source>
</evidence>
<protein>
    <recommendedName>
        <fullName evidence="2">Secretion system C-terminal sorting domain-containing protein</fullName>
    </recommendedName>
</protein>
<accession>A0A0W8FYX0</accession>
<dbReference type="Pfam" id="PF11369">
    <property type="entry name" value="DUF3160"/>
    <property type="match status" value="1"/>
</dbReference>
<dbReference type="NCBIfam" id="TIGR04183">
    <property type="entry name" value="Por_Secre_tail"/>
    <property type="match status" value="1"/>
</dbReference>
<sequence>MKTIIRSFLFSLLLLTCFGQTDFDINAYKDFLASHKNLTYDELMQMHDAGKFKSAISSFGNPIYYDSVKIKYGLTDYEESLLEKHGFVVTERLNNKTFGSLFEDIYHKDLPVFVSTDAILYAFHASYDRILKDIEVQVLIPNLEELLNNMVTNLNRLETEYENPQMLSYLKDVDLYLSVARNLLNGFSAPYYSENLSKVFKFISYINDEEAVSIPFFSETPRRIDFSQFKPRGHYDDEHYPELARYFKSMIWLGRMELYLIAPQSLDSVATNDLKRQTIISFLIEELLEFSGSEENFYLIEDFLLFQIGEQDNVTIGNLRKIAGELSIENASAILDEEVFEQFQNLLSTKSYAFQRILSQILVSDPSDPDGIVPASAFLLFGQRFIIDSFVTGNVVFDKTAARRMLPKTLDILFSLGNDAALQLLQEELNKYGYSSNLAALRYLIDAYEEEFWEETIYNGWLNSIRELNPPKDRSQLPEFMQTAAWWQEKLNTQLAAWSQLRHDFILYAKQSYTGVPVCSYPYSYVEPIPEFFLAMKILAEKCFNYFAEVPFVGSYAKDEITNYYQSSINTYDTLAVIAQKELTGEALTQNEIDFLSGMLSITYGCTTDYSGWYPELFYQPYVTSEGLFKKDFIVVDYHTSPADKNGNIVGWVNHAGTGPVDMAIISAENHDGEPTVFVGPVLSYYELTTDKFTRLTDDEWASEYLQTANRPDWVNLYLANTEGESRGDGTTLLTSVSGDNSQENLPNVPLLAQNYPNPFNGQTLINFSIPSKLSNSRTILKIFDITGREIKILIDEILPSGNYITRWDATNQSKLKVSSGIYFYRLSVGESFITGKMNFIK</sequence>
<organism evidence="1">
    <name type="scientific">hydrocarbon metagenome</name>
    <dbReference type="NCBI Taxonomy" id="938273"/>
    <lineage>
        <taxon>unclassified sequences</taxon>
        <taxon>metagenomes</taxon>
        <taxon>ecological metagenomes</taxon>
    </lineage>
</organism>
<dbReference type="SMART" id="SM01325">
    <property type="entry name" value="DUF3160"/>
    <property type="match status" value="1"/>
</dbReference>
<dbReference type="Gene3D" id="2.60.40.4070">
    <property type="match status" value="1"/>
</dbReference>